<gene>
    <name evidence="5" type="ORF">PAUS00366_LOCUS8596</name>
</gene>
<feature type="domain" description="EIF3F/CSN6-like C-terminal" evidence="4">
    <location>
        <begin position="228"/>
        <end position="345"/>
    </location>
</feature>
<evidence type="ECO:0000259" key="4">
    <source>
        <dbReference type="Pfam" id="PF13012"/>
    </source>
</evidence>
<comment type="similarity">
    <text evidence="1">Belongs to the peptidase M67A family. CSN6 subfamily.</text>
</comment>
<dbReference type="GO" id="GO:0008237">
    <property type="term" value="F:metallopeptidase activity"/>
    <property type="evidence" value="ECO:0007669"/>
    <property type="project" value="InterPro"/>
</dbReference>
<dbReference type="AlphaFoldDB" id="A0A7S4EIT4"/>
<reference evidence="5" key="1">
    <citation type="submission" date="2021-01" db="EMBL/GenBank/DDBJ databases">
        <authorList>
            <person name="Corre E."/>
            <person name="Pelletier E."/>
            <person name="Niang G."/>
            <person name="Scheremetjew M."/>
            <person name="Finn R."/>
            <person name="Kale V."/>
            <person name="Holt S."/>
            <person name="Cochrane G."/>
            <person name="Meng A."/>
            <person name="Brown T."/>
            <person name="Cohen L."/>
        </authorList>
    </citation>
    <scope>NUCLEOTIDE SEQUENCE</scope>
    <source>
        <strain evidence="5">10249 10 AB</strain>
    </source>
</reference>
<dbReference type="EMBL" id="HBIX01011426">
    <property type="protein sequence ID" value="CAE0715844.1"/>
    <property type="molecule type" value="Transcribed_RNA"/>
</dbReference>
<evidence type="ECO:0000256" key="1">
    <source>
        <dbReference type="ARBA" id="ARBA00010893"/>
    </source>
</evidence>
<name>A0A7S4EIT4_9STRA</name>
<feature type="compositionally biased region" description="Low complexity" evidence="2">
    <location>
        <begin position="69"/>
        <end position="84"/>
    </location>
</feature>
<dbReference type="PANTHER" id="PTHR10540:SF8">
    <property type="entry name" value="COP9 SIGNALOSOME COMPLEX SUBUNIT 6"/>
    <property type="match status" value="1"/>
</dbReference>
<accession>A0A7S4EIT4</accession>
<protein>
    <recommendedName>
        <fullName evidence="6">COP9 signalosome complex subunit 6</fullName>
    </recommendedName>
</protein>
<proteinExistence type="inferred from homology"/>
<dbReference type="InterPro" id="IPR024969">
    <property type="entry name" value="EIF3F/CSN6-like_C"/>
</dbReference>
<dbReference type="PANTHER" id="PTHR10540">
    <property type="entry name" value="EUKARYOTIC TRANSLATION INITIATION FACTOR 3 SUBUNIT F-RELATED"/>
    <property type="match status" value="1"/>
</dbReference>
<dbReference type="Pfam" id="PF01398">
    <property type="entry name" value="JAB"/>
    <property type="match status" value="1"/>
</dbReference>
<sequence length="371" mass="40802">MEVDSTTDSTGVVRETRIAVHPLAIVHMSDQYTRISSGGSPLDKTAPVVGLLFGFSDDQAAAATAKPTSNHSNSNSSSSNTNANEGPLIEVLDADDIPVEVSETSTLQVDLHKAVFPKHKVVGWYRVVASHTENEEIEPTPEDLVITKLLKGHYASSDSESFCFCLLKVQKESQEDNDDAAMKTEDATTTATDTLNKELPINLYELHNFNNNTVLVGLSNWHLDTSPAEQIAVERVMKEQPFDELGEDGSSQSPSHNPFVLETSAIGHSLTSMKDRVGVLTTYLREIQEGKRPVDHVILRQIQQIVASLGPLSSLAACTNEGEEEELQLLTHLAIVARTVNSMQSYTEKFRLVNEEKTASFKRQQHTSWNC</sequence>
<evidence type="ECO:0008006" key="6">
    <source>
        <dbReference type="Google" id="ProtNLM"/>
    </source>
</evidence>
<dbReference type="Pfam" id="PF13012">
    <property type="entry name" value="MitMem_reg"/>
    <property type="match status" value="1"/>
</dbReference>
<feature type="region of interest" description="Disordered" evidence="2">
    <location>
        <begin position="63"/>
        <end position="85"/>
    </location>
</feature>
<organism evidence="5">
    <name type="scientific">Pseudo-nitzschia australis</name>
    <dbReference type="NCBI Taxonomy" id="44445"/>
    <lineage>
        <taxon>Eukaryota</taxon>
        <taxon>Sar</taxon>
        <taxon>Stramenopiles</taxon>
        <taxon>Ochrophyta</taxon>
        <taxon>Bacillariophyta</taxon>
        <taxon>Bacillariophyceae</taxon>
        <taxon>Bacillariophycidae</taxon>
        <taxon>Bacillariales</taxon>
        <taxon>Bacillariaceae</taxon>
        <taxon>Pseudo-nitzschia</taxon>
    </lineage>
</organism>
<dbReference type="GO" id="GO:0008180">
    <property type="term" value="C:COP9 signalosome"/>
    <property type="evidence" value="ECO:0007669"/>
    <property type="project" value="TreeGrafter"/>
</dbReference>
<evidence type="ECO:0000256" key="2">
    <source>
        <dbReference type="SAM" id="MobiDB-lite"/>
    </source>
</evidence>
<feature type="domain" description="JAB1/MPN/MOV34 metalloenzyme" evidence="3">
    <location>
        <begin position="17"/>
        <end position="126"/>
    </location>
</feature>
<dbReference type="Gene3D" id="3.40.140.10">
    <property type="entry name" value="Cytidine Deaminase, domain 2"/>
    <property type="match status" value="1"/>
</dbReference>
<evidence type="ECO:0000313" key="5">
    <source>
        <dbReference type="EMBL" id="CAE0715844.1"/>
    </source>
</evidence>
<dbReference type="InterPro" id="IPR000555">
    <property type="entry name" value="JAMM/MPN+_dom"/>
</dbReference>
<evidence type="ECO:0000259" key="3">
    <source>
        <dbReference type="Pfam" id="PF01398"/>
    </source>
</evidence>